<dbReference type="Pfam" id="PF13207">
    <property type="entry name" value="AAA_17"/>
    <property type="match status" value="1"/>
</dbReference>
<protein>
    <recommendedName>
        <fullName evidence="3">AAA family ATPase</fullName>
    </recommendedName>
</protein>
<evidence type="ECO:0008006" key="3">
    <source>
        <dbReference type="Google" id="ProtNLM"/>
    </source>
</evidence>
<dbReference type="Proteomes" id="UP000676917">
    <property type="component" value="Unassembled WGS sequence"/>
</dbReference>
<evidence type="ECO:0000313" key="2">
    <source>
        <dbReference type="Proteomes" id="UP000676917"/>
    </source>
</evidence>
<accession>A0A919XD20</accession>
<dbReference type="Gene3D" id="3.40.50.300">
    <property type="entry name" value="P-loop containing nucleotide triphosphate hydrolases"/>
    <property type="match status" value="1"/>
</dbReference>
<keyword evidence="2" id="KW-1185">Reference proteome</keyword>
<dbReference type="SUPFAM" id="SSF52540">
    <property type="entry name" value="P-loop containing nucleoside triphosphate hydrolases"/>
    <property type="match status" value="1"/>
</dbReference>
<reference evidence="1" key="1">
    <citation type="submission" date="2021-03" db="EMBL/GenBank/DDBJ databases">
        <title>Antimicrobial resistance genes in bacteria isolated from Japanese honey, and their potential for conferring macrolide and lincosamide resistance in the American foulbrood pathogen Paenibacillus larvae.</title>
        <authorList>
            <person name="Okamoto M."/>
            <person name="Kumagai M."/>
            <person name="Kanamori H."/>
            <person name="Takamatsu D."/>
        </authorList>
    </citation>
    <scope>NUCLEOTIDE SEQUENCE</scope>
    <source>
        <strain evidence="1">J43TS3</strain>
    </source>
</reference>
<gene>
    <name evidence="1" type="ORF">J43TS3_29040</name>
</gene>
<dbReference type="AlphaFoldDB" id="A0A919XD20"/>
<proteinExistence type="predicted"/>
<dbReference type="InterPro" id="IPR027417">
    <property type="entry name" value="P-loop_NTPase"/>
</dbReference>
<sequence>MEYIFLAGVHGVGKSTLGARIKDKLSVKCMSVSDLIRKSGNNLKQEDKYTAGISHNQELWKEELKKLSIEESILLLDGHFCLLNEEGEVTSLPFSTFNNTKMKSIILMKHKPEVLRERLLSRDKVDYSLELIRELQETEVERAYNYSKIKNVKMFIYDEVEPFNDLINFIKKQGCNYNGT</sequence>
<comment type="caution">
    <text evidence="1">The sequence shown here is derived from an EMBL/GenBank/DDBJ whole genome shotgun (WGS) entry which is preliminary data.</text>
</comment>
<dbReference type="EMBL" id="BORP01000006">
    <property type="protein sequence ID" value="GIO28293.1"/>
    <property type="molecule type" value="Genomic_DNA"/>
</dbReference>
<name>A0A919XD20_9BACI</name>
<dbReference type="RefSeq" id="WP_212921746.1">
    <property type="nucleotide sequence ID" value="NZ_BORP01000006.1"/>
</dbReference>
<organism evidence="1 2">
    <name type="scientific">Ornithinibacillus bavariensis</name>
    <dbReference type="NCBI Taxonomy" id="545502"/>
    <lineage>
        <taxon>Bacteria</taxon>
        <taxon>Bacillati</taxon>
        <taxon>Bacillota</taxon>
        <taxon>Bacilli</taxon>
        <taxon>Bacillales</taxon>
        <taxon>Bacillaceae</taxon>
        <taxon>Ornithinibacillus</taxon>
    </lineage>
</organism>
<evidence type="ECO:0000313" key="1">
    <source>
        <dbReference type="EMBL" id="GIO28293.1"/>
    </source>
</evidence>